<dbReference type="EMBL" id="RWIC01000211">
    <property type="protein sequence ID" value="TKC47431.1"/>
    <property type="molecule type" value="Genomic_DNA"/>
</dbReference>
<sequence length="566" mass="63654">MESLFQSIARVIILKGLTEEGSNANIQDKTTPMKSVALEQIFGPFDNLSDKSNFWFSFYSIPSPLIPPKKKKHKKELKYGNLFNHYSASRYIYFPFFHKGLNALSDFLPGIKTPSPRPRVALYVRHTDKAGSYDKLHFLQNPIISSGNTESPGISFYAPIQKCKILKTEKSSSSHESTRKQSLSLKNLRADFSVRLICQTSQMTDPGNLNMTKSYSESGLMGEPQPQGPPSWTDECLSSQDEEHETDKKEDDLEAMNAEEDSLRNGGEEEEEEEDLEEEEEEEEEDDDQKPKRRGPKKKKMTKARLERFKLRRMKANARERNRMHGLNAALDNLRKVVPCYSKTQKLSKIETLRLAKNYIWALSEILRSGKSPDLVSFVQTLCKGLSQPTTNLVAGCLQLNPRTFLPEQNQDMPPHLPTASASFPVHPYSYQSPGLPSPPYGTMDSSHVFHVKPPPHAYSAALEPFFESPLTDCTSPSFDGPLSPPLSINGNFSFKHEPSAEFEKNYAFTMHYPAATLAGAQSHGSIFSGAAAPRCDIPIDNIMSFDSHSHHERVMSAQLNAIFHD</sequence>
<gene>
    <name evidence="11" type="ORF">EI555_018917</name>
</gene>
<protein>
    <recommendedName>
        <fullName evidence="10">BHLH domain-containing protein</fullName>
    </recommendedName>
</protein>
<feature type="compositionally biased region" description="Acidic residues" evidence="9">
    <location>
        <begin position="268"/>
        <end position="288"/>
    </location>
</feature>
<dbReference type="GO" id="GO:0000981">
    <property type="term" value="F:DNA-binding transcription factor activity, RNA polymerase II-specific"/>
    <property type="evidence" value="ECO:0007669"/>
    <property type="project" value="TreeGrafter"/>
</dbReference>
<dbReference type="GO" id="GO:0046983">
    <property type="term" value="F:protein dimerization activity"/>
    <property type="evidence" value="ECO:0007669"/>
    <property type="project" value="InterPro"/>
</dbReference>
<keyword evidence="5" id="KW-0238">DNA-binding</keyword>
<evidence type="ECO:0000256" key="2">
    <source>
        <dbReference type="ARBA" id="ARBA00022782"/>
    </source>
</evidence>
<keyword evidence="8" id="KW-0539">Nucleus</keyword>
<dbReference type="CDD" id="cd19719">
    <property type="entry name" value="bHLH_TS_NeuroD1"/>
    <property type="match status" value="1"/>
</dbReference>
<keyword evidence="7" id="KW-0804">Transcription</keyword>
<dbReference type="GO" id="GO:0005634">
    <property type="term" value="C:nucleus"/>
    <property type="evidence" value="ECO:0007669"/>
    <property type="project" value="TreeGrafter"/>
</dbReference>
<evidence type="ECO:0000256" key="6">
    <source>
        <dbReference type="ARBA" id="ARBA00023159"/>
    </source>
</evidence>
<dbReference type="Proteomes" id="UP000308365">
    <property type="component" value="Unassembled WGS sequence"/>
</dbReference>
<dbReference type="Gene3D" id="4.10.280.10">
    <property type="entry name" value="Helix-loop-helix DNA-binding domain"/>
    <property type="match status" value="1"/>
</dbReference>
<dbReference type="GO" id="GO:0045944">
    <property type="term" value="P:positive regulation of transcription by RNA polymerase II"/>
    <property type="evidence" value="ECO:0007669"/>
    <property type="project" value="TreeGrafter"/>
</dbReference>
<dbReference type="InterPro" id="IPR011598">
    <property type="entry name" value="bHLH_dom"/>
</dbReference>
<dbReference type="InterPro" id="IPR050359">
    <property type="entry name" value="bHLH_transcription_factors"/>
</dbReference>
<evidence type="ECO:0000256" key="7">
    <source>
        <dbReference type="ARBA" id="ARBA00023163"/>
    </source>
</evidence>
<dbReference type="Pfam" id="PF12533">
    <property type="entry name" value="Neuro_bHLH"/>
    <property type="match status" value="1"/>
</dbReference>
<accession>A0A4U1FCJ8</accession>
<dbReference type="InterPro" id="IPR036638">
    <property type="entry name" value="HLH_DNA-bd_sf"/>
</dbReference>
<evidence type="ECO:0000259" key="10">
    <source>
        <dbReference type="PROSITE" id="PS50888"/>
    </source>
</evidence>
<feature type="compositionally biased region" description="Polar residues" evidence="9">
    <location>
        <begin position="203"/>
        <end position="217"/>
    </location>
</feature>
<evidence type="ECO:0000256" key="4">
    <source>
        <dbReference type="ARBA" id="ARBA00023015"/>
    </source>
</evidence>
<evidence type="ECO:0000256" key="9">
    <source>
        <dbReference type="SAM" id="MobiDB-lite"/>
    </source>
</evidence>
<dbReference type="SUPFAM" id="SSF47459">
    <property type="entry name" value="HLH, helix-loop-helix DNA-binding domain"/>
    <property type="match status" value="1"/>
</dbReference>
<keyword evidence="4" id="KW-0805">Transcription regulation</keyword>
<feature type="compositionally biased region" description="Basic residues" evidence="9">
    <location>
        <begin position="291"/>
        <end position="303"/>
    </location>
</feature>
<reference evidence="12" key="1">
    <citation type="journal article" date="2019" name="IScience">
        <title>Narwhal Genome Reveals Long-Term Low Genetic Diversity despite Current Large Abundance Size.</title>
        <authorList>
            <person name="Westbury M.V."/>
            <person name="Petersen B."/>
            <person name="Garde E."/>
            <person name="Heide-Jorgensen M.P."/>
            <person name="Lorenzen E.D."/>
        </authorList>
    </citation>
    <scope>NUCLEOTIDE SEQUENCE [LARGE SCALE GENOMIC DNA]</scope>
</reference>
<organism evidence="11 12">
    <name type="scientific">Monodon monoceros</name>
    <name type="common">Narwhal</name>
    <name type="synonym">Ceratodon monodon</name>
    <dbReference type="NCBI Taxonomy" id="40151"/>
    <lineage>
        <taxon>Eukaryota</taxon>
        <taxon>Metazoa</taxon>
        <taxon>Chordata</taxon>
        <taxon>Craniata</taxon>
        <taxon>Vertebrata</taxon>
        <taxon>Euteleostomi</taxon>
        <taxon>Mammalia</taxon>
        <taxon>Eutheria</taxon>
        <taxon>Laurasiatheria</taxon>
        <taxon>Artiodactyla</taxon>
        <taxon>Whippomorpha</taxon>
        <taxon>Cetacea</taxon>
        <taxon>Odontoceti</taxon>
        <taxon>Monodontidae</taxon>
        <taxon>Monodon</taxon>
    </lineage>
</organism>
<evidence type="ECO:0000256" key="8">
    <source>
        <dbReference type="ARBA" id="ARBA00023242"/>
    </source>
</evidence>
<dbReference type="AlphaFoldDB" id="A0A4U1FCJ8"/>
<dbReference type="Pfam" id="PF00010">
    <property type="entry name" value="HLH"/>
    <property type="match status" value="1"/>
</dbReference>
<name>A0A4U1FCJ8_MONMO</name>
<keyword evidence="6" id="KW-0010">Activator</keyword>
<feature type="domain" description="BHLH" evidence="10">
    <location>
        <begin position="311"/>
        <end position="363"/>
    </location>
</feature>
<dbReference type="GO" id="GO:0061564">
    <property type="term" value="P:axon development"/>
    <property type="evidence" value="ECO:0007669"/>
    <property type="project" value="TreeGrafter"/>
</dbReference>
<evidence type="ECO:0000256" key="1">
    <source>
        <dbReference type="ARBA" id="ARBA00022473"/>
    </source>
</evidence>
<evidence type="ECO:0000313" key="11">
    <source>
        <dbReference type="EMBL" id="TKC47431.1"/>
    </source>
</evidence>
<dbReference type="FunFam" id="4.10.280.10:FF:000006">
    <property type="entry name" value="Neurogenic differentiation factor"/>
    <property type="match status" value="1"/>
</dbReference>
<keyword evidence="2" id="KW-0221">Differentiation</keyword>
<evidence type="ECO:0000256" key="3">
    <source>
        <dbReference type="ARBA" id="ARBA00022902"/>
    </source>
</evidence>
<keyword evidence="3" id="KW-0524">Neurogenesis</keyword>
<dbReference type="SMART" id="SM00353">
    <property type="entry name" value="HLH"/>
    <property type="match status" value="1"/>
</dbReference>
<dbReference type="PROSITE" id="PS50888">
    <property type="entry name" value="BHLH"/>
    <property type="match status" value="1"/>
</dbReference>
<dbReference type="PANTHER" id="PTHR19290">
    <property type="entry name" value="BASIC HELIX-LOOP-HELIX PROTEIN NEUROGENIN-RELATED"/>
    <property type="match status" value="1"/>
</dbReference>
<evidence type="ECO:0000313" key="12">
    <source>
        <dbReference type="Proteomes" id="UP000308365"/>
    </source>
</evidence>
<keyword evidence="1" id="KW-0217">Developmental protein</keyword>
<proteinExistence type="predicted"/>
<evidence type="ECO:0000256" key="5">
    <source>
        <dbReference type="ARBA" id="ARBA00023125"/>
    </source>
</evidence>
<dbReference type="PANTHER" id="PTHR19290:SF88">
    <property type="entry name" value="NEUROGENIC DIFFERENTIATION FACTOR 1"/>
    <property type="match status" value="1"/>
</dbReference>
<dbReference type="InterPro" id="IPR022575">
    <property type="entry name" value="NeuroD_DUF"/>
</dbReference>
<feature type="region of interest" description="Disordered" evidence="9">
    <location>
        <begin position="203"/>
        <end position="304"/>
    </location>
</feature>
<dbReference type="GO" id="GO:0007423">
    <property type="term" value="P:sensory organ development"/>
    <property type="evidence" value="ECO:0007669"/>
    <property type="project" value="TreeGrafter"/>
</dbReference>
<dbReference type="GO" id="GO:0070888">
    <property type="term" value="F:E-box binding"/>
    <property type="evidence" value="ECO:0007669"/>
    <property type="project" value="TreeGrafter"/>
</dbReference>
<comment type="caution">
    <text evidence="11">The sequence shown here is derived from an EMBL/GenBank/DDBJ whole genome shotgun (WGS) entry which is preliminary data.</text>
</comment>